<reference evidence="2 3" key="1">
    <citation type="submission" date="2015-08" db="EMBL/GenBank/DDBJ databases">
        <title>Genome sequencing of Penicillium nordicum.</title>
        <authorList>
            <person name="Nguyen H.D."/>
            <person name="Seifert K.A."/>
        </authorList>
    </citation>
    <scope>NUCLEOTIDE SEQUENCE [LARGE SCALE GENOMIC DNA]</scope>
    <source>
        <strain evidence="2 3">DAOMC 185683</strain>
    </source>
</reference>
<dbReference type="SMART" id="SM00028">
    <property type="entry name" value="TPR"/>
    <property type="match status" value="3"/>
</dbReference>
<dbReference type="PANTHER" id="PTHR35205">
    <property type="entry name" value="NB-ARC AND TPR DOMAIN PROTEIN"/>
    <property type="match status" value="1"/>
</dbReference>
<dbReference type="Gene3D" id="3.40.50.300">
    <property type="entry name" value="P-loop containing nucleotide triphosphate hydrolases"/>
    <property type="match status" value="1"/>
</dbReference>
<dbReference type="InterPro" id="IPR011990">
    <property type="entry name" value="TPR-like_helical_dom_sf"/>
</dbReference>
<organism evidence="2 3">
    <name type="scientific">Penicillium nordicum</name>
    <dbReference type="NCBI Taxonomy" id="229535"/>
    <lineage>
        <taxon>Eukaryota</taxon>
        <taxon>Fungi</taxon>
        <taxon>Dikarya</taxon>
        <taxon>Ascomycota</taxon>
        <taxon>Pezizomycotina</taxon>
        <taxon>Eurotiomycetes</taxon>
        <taxon>Eurotiomycetidae</taxon>
        <taxon>Eurotiales</taxon>
        <taxon>Aspergillaceae</taxon>
        <taxon>Penicillium</taxon>
    </lineage>
</organism>
<dbReference type="PANTHER" id="PTHR35205:SF1">
    <property type="entry name" value="ZU5 DOMAIN-CONTAINING PROTEIN"/>
    <property type="match status" value="1"/>
</dbReference>
<sequence>MKIEYARLKMFGMRPNNSGLPSPTGTHVDSSKEPDDIFDFDALFHQSWKATTDRCKKDLENDELAVALQVKSLSDFIARLESQHGPGNESQLEVLYLLPFTLTHYDTFATMFVKMMKRNVDVSLMWGLLYLVIKVSFRSIDSLTRVHKLLKAVGSHLGALNDITKNTPPQKILEDSILLHNKIMILWLNIISLFRDVPNKIQGKHWKPIEDSSDNIVEMIKETIDKCLQISKILLNTQKHKSLQLKLLQSNPQSLGDEVLLQSSNTLPGGKTTCHKIPASPNANFFGRESHIKDLKTKLQLDKEPLPTGLLSVALHGLGGMGKTQIAIEFAHRHTAIFPVILWFNGETEESMQESFNSAAVEWLGLPGAESNKDAENRMVLIKWLQETDIRWLLVYDNAEDTAIFNKYWPGMAKNGAAIITARKHTFNWGRESLEVGEFPPDIGLEFILFLLRDRVLSQADREAALELTQTLHGHPLSINLMVALMHNKMWSFRRFLRAYEANRERLLANLKPEWSHGGYNLTLGNLFSMSFGALSPNSHHMLGVLALISPDIITEDIFTVNPDLEIPETLRFCQDEDEFDDVTEELIALALIKRVPSNETINIHRLIQDEYKSQLDSTAWQKAFDAASVLLNEAFPKQDKGERFESRMPICARYIQHVYCLRDNLNTALNAKHKTGIVPSAEYVELMTNAAWYCAERQGLDELEIMLANAFRAMETNNMKETAPLSWAHLCNSAGRLWGHRGYFDQSERYLQQCLAIRKAHLGRGDQNVAGILSNLGNLNISMARYDTALSYLYQALDWGVVDGINRISIGFQSVIMKNTARAFTEKGCTKKAKEWYAKADGLYPSATKAPLNLFHKARVCLKDGNLEKARETLQEAHEWQTISNEGPTSLMIACCKYRLGSIALAQGETDAAIQYGTEALAIINLRQSPDAHKARVVYLMWRSKSQAGFEDPNEEQEFKELLEQAHEIRKALTGKGGYESDSEEAYDLLVDIQLR</sequence>
<dbReference type="InterPro" id="IPR056681">
    <property type="entry name" value="DUF7779"/>
</dbReference>
<proteinExistence type="predicted"/>
<dbReference type="OrthoDB" id="6161812at2759"/>
<dbReference type="Proteomes" id="UP000037696">
    <property type="component" value="Unassembled WGS sequence"/>
</dbReference>
<evidence type="ECO:0000313" key="3">
    <source>
        <dbReference type="Proteomes" id="UP000037696"/>
    </source>
</evidence>
<comment type="caution">
    <text evidence="2">The sequence shown here is derived from an EMBL/GenBank/DDBJ whole genome shotgun (WGS) entry which is preliminary data.</text>
</comment>
<dbReference type="Pfam" id="PF13424">
    <property type="entry name" value="TPR_12"/>
    <property type="match status" value="1"/>
</dbReference>
<dbReference type="AlphaFoldDB" id="A0A0M9WC92"/>
<accession>A0A0M9WC92</accession>
<dbReference type="SUPFAM" id="SSF52540">
    <property type="entry name" value="P-loop containing nucleoside triphosphate hydrolases"/>
    <property type="match status" value="1"/>
</dbReference>
<dbReference type="Gene3D" id="1.25.40.10">
    <property type="entry name" value="Tetratricopeptide repeat domain"/>
    <property type="match status" value="2"/>
</dbReference>
<gene>
    <name evidence="2" type="ORF">ACN38_g9963</name>
</gene>
<protein>
    <recommendedName>
        <fullName evidence="1">DUF7779 domain-containing protein</fullName>
    </recommendedName>
</protein>
<name>A0A0M9WC92_9EURO</name>
<dbReference type="InterPro" id="IPR027417">
    <property type="entry name" value="P-loop_NTPase"/>
</dbReference>
<keyword evidence="3" id="KW-1185">Reference proteome</keyword>
<feature type="domain" description="DUF7779" evidence="1">
    <location>
        <begin position="531"/>
        <end position="618"/>
    </location>
</feature>
<dbReference type="InterPro" id="IPR019734">
    <property type="entry name" value="TPR_rpt"/>
</dbReference>
<evidence type="ECO:0000313" key="2">
    <source>
        <dbReference type="EMBL" id="KOS39202.1"/>
    </source>
</evidence>
<dbReference type="STRING" id="229535.A0A0M9WC92"/>
<dbReference type="EMBL" id="LHQQ01000214">
    <property type="protein sequence ID" value="KOS39202.1"/>
    <property type="molecule type" value="Genomic_DNA"/>
</dbReference>
<evidence type="ECO:0000259" key="1">
    <source>
        <dbReference type="Pfam" id="PF25000"/>
    </source>
</evidence>
<dbReference type="Pfam" id="PF13374">
    <property type="entry name" value="TPR_10"/>
    <property type="match status" value="1"/>
</dbReference>
<dbReference type="Pfam" id="PF25000">
    <property type="entry name" value="DUF7779"/>
    <property type="match status" value="1"/>
</dbReference>
<dbReference type="SUPFAM" id="SSF81901">
    <property type="entry name" value="HCP-like"/>
    <property type="match status" value="1"/>
</dbReference>
<dbReference type="GO" id="GO:0043531">
    <property type="term" value="F:ADP binding"/>
    <property type="evidence" value="ECO:0007669"/>
    <property type="project" value="InterPro"/>
</dbReference>